<keyword evidence="3" id="KW-1003">Cell membrane</keyword>
<evidence type="ECO:0000256" key="6">
    <source>
        <dbReference type="ARBA" id="ARBA00023136"/>
    </source>
</evidence>
<dbReference type="KEGG" id="cdc:CD196_1709"/>
<dbReference type="Pfam" id="PF04239">
    <property type="entry name" value="DUF421"/>
    <property type="match status" value="1"/>
</dbReference>
<keyword evidence="6 7" id="KW-0472">Membrane</keyword>
<evidence type="ECO:0000256" key="1">
    <source>
        <dbReference type="ARBA" id="ARBA00004651"/>
    </source>
</evidence>
<dbReference type="AlphaFoldDB" id="A0A0H3N2L6"/>
<accession>A0A0H3N2L6</accession>
<evidence type="ECO:0000256" key="3">
    <source>
        <dbReference type="ARBA" id="ARBA00022475"/>
    </source>
</evidence>
<gene>
    <name evidence="9" type="ordered locus">CD196_1709</name>
</gene>
<dbReference type="Proteomes" id="UP000002068">
    <property type="component" value="Chromosome"/>
</dbReference>
<evidence type="ECO:0000313" key="10">
    <source>
        <dbReference type="Proteomes" id="UP000002068"/>
    </source>
</evidence>
<evidence type="ECO:0000313" key="9">
    <source>
        <dbReference type="EMBL" id="CBA63274.1"/>
    </source>
</evidence>
<dbReference type="PANTHER" id="PTHR34582">
    <property type="entry name" value="UPF0702 TRANSMEMBRANE PROTEIN YCAP"/>
    <property type="match status" value="1"/>
</dbReference>
<evidence type="ECO:0000256" key="5">
    <source>
        <dbReference type="ARBA" id="ARBA00022989"/>
    </source>
</evidence>
<sequence length="222" mass="24811">MIDMTVVLIRSIILYITVLIALRVMGKGEIAEMNCFDLVITLLIAEVASVPMENNNIPIINGVAAISGLVIMQTLISFLSLKSRKLSSFLSGKPSVLIDKGKIVYKELKKERISIDELLEQLRIQGYFNLKDVQYAILETDGNLSVVPASSYNSTPPRAFNHLPIPLILDGRIINKNLDIAQKDTNWLMGILKSNHIETFKDVLICVLDENDKIFIQNKKGD</sequence>
<dbReference type="HOGENOM" id="CLU_077149_0_1_9"/>
<feature type="domain" description="YetF C-terminal" evidence="8">
    <location>
        <begin position="82"/>
        <end position="207"/>
    </location>
</feature>
<proteinExistence type="inferred from homology"/>
<evidence type="ECO:0000259" key="8">
    <source>
        <dbReference type="Pfam" id="PF04239"/>
    </source>
</evidence>
<feature type="transmembrane region" description="Helical" evidence="7">
    <location>
        <begin position="6"/>
        <end position="22"/>
    </location>
</feature>
<keyword evidence="4 7" id="KW-0812">Transmembrane</keyword>
<evidence type="ECO:0000256" key="2">
    <source>
        <dbReference type="ARBA" id="ARBA00006448"/>
    </source>
</evidence>
<evidence type="ECO:0000256" key="7">
    <source>
        <dbReference type="SAM" id="Phobius"/>
    </source>
</evidence>
<reference evidence="9 10" key="1">
    <citation type="journal article" date="2009" name="Genome Biol.">
        <title>Comparative genome and phenotypic analysis of Clostridium difficile 027 strains provides insight into the evolution of a hypervirulent bacterium.</title>
        <authorList>
            <person name="Stabler R.A."/>
            <person name="He M."/>
            <person name="Dawson L."/>
            <person name="Martin M."/>
            <person name="Valiente E."/>
            <person name="Corton C."/>
            <person name="Lawley T.D."/>
            <person name="Sebaihia M."/>
            <person name="Quail M.A."/>
            <person name="Rose G."/>
            <person name="Gerding D.N."/>
            <person name="Gibert M."/>
            <person name="Popoff M.R."/>
            <person name="Parkhill J."/>
            <person name="Dougan G."/>
            <person name="Wren B.W."/>
        </authorList>
    </citation>
    <scope>NUCLEOTIDE SEQUENCE [LARGE SCALE GENOMIC DNA]</scope>
    <source>
        <strain evidence="9 10">CD196</strain>
    </source>
</reference>
<protein>
    <submittedName>
        <fullName evidence="9">Membrane protein</fullName>
    </submittedName>
</protein>
<dbReference type="PANTHER" id="PTHR34582:SF6">
    <property type="entry name" value="UPF0702 TRANSMEMBRANE PROTEIN YCAP"/>
    <property type="match status" value="1"/>
</dbReference>
<dbReference type="EMBL" id="FN538970">
    <property type="protein sequence ID" value="CBA63274.1"/>
    <property type="molecule type" value="Genomic_DNA"/>
</dbReference>
<dbReference type="GO" id="GO:0005886">
    <property type="term" value="C:plasma membrane"/>
    <property type="evidence" value="ECO:0007669"/>
    <property type="project" value="UniProtKB-SubCell"/>
</dbReference>
<keyword evidence="5 7" id="KW-1133">Transmembrane helix</keyword>
<comment type="similarity">
    <text evidence="2">Belongs to the UPF0702 family.</text>
</comment>
<evidence type="ECO:0000256" key="4">
    <source>
        <dbReference type="ARBA" id="ARBA00022692"/>
    </source>
</evidence>
<comment type="subcellular location">
    <subcellularLocation>
        <location evidence="1">Cell membrane</location>
        <topology evidence="1">Multi-pass membrane protein</topology>
    </subcellularLocation>
</comment>
<name>A0A0H3N2L6_CLODC</name>
<dbReference type="InterPro" id="IPR023090">
    <property type="entry name" value="UPF0702_alpha/beta_dom_sf"/>
</dbReference>
<organism evidence="9 10">
    <name type="scientific">Clostridioides difficile (strain CD196)</name>
    <name type="common">Peptoclostridium difficile</name>
    <dbReference type="NCBI Taxonomy" id="645462"/>
    <lineage>
        <taxon>Bacteria</taxon>
        <taxon>Bacillati</taxon>
        <taxon>Bacillota</taxon>
        <taxon>Clostridia</taxon>
        <taxon>Peptostreptococcales</taxon>
        <taxon>Peptostreptococcaceae</taxon>
        <taxon>Clostridioides</taxon>
    </lineage>
</organism>
<dbReference type="Gene3D" id="3.30.240.20">
    <property type="entry name" value="bsu07140 like domains"/>
    <property type="match status" value="2"/>
</dbReference>
<feature type="transmembrane region" description="Helical" evidence="7">
    <location>
        <begin position="58"/>
        <end position="81"/>
    </location>
</feature>
<dbReference type="InterPro" id="IPR007353">
    <property type="entry name" value="DUF421"/>
</dbReference>